<reference evidence="2" key="1">
    <citation type="submission" date="2021-01" db="EMBL/GenBank/DDBJ databases">
        <authorList>
            <consortium name="Genoscope - CEA"/>
            <person name="William W."/>
        </authorList>
    </citation>
    <scope>NUCLEOTIDE SEQUENCE</scope>
</reference>
<dbReference type="AlphaFoldDB" id="A0A8S1UNY6"/>
<keyword evidence="1" id="KW-0677">Repeat</keyword>
<dbReference type="SMART" id="SM00698">
    <property type="entry name" value="MORN"/>
    <property type="match status" value="5"/>
</dbReference>
<organism evidence="2 3">
    <name type="scientific">Paramecium octaurelia</name>
    <dbReference type="NCBI Taxonomy" id="43137"/>
    <lineage>
        <taxon>Eukaryota</taxon>
        <taxon>Sar</taxon>
        <taxon>Alveolata</taxon>
        <taxon>Ciliophora</taxon>
        <taxon>Intramacronucleata</taxon>
        <taxon>Oligohymenophorea</taxon>
        <taxon>Peniculida</taxon>
        <taxon>Parameciidae</taxon>
        <taxon>Paramecium</taxon>
    </lineage>
</organism>
<keyword evidence="3" id="KW-1185">Reference proteome</keyword>
<evidence type="ECO:0000313" key="3">
    <source>
        <dbReference type="Proteomes" id="UP000683925"/>
    </source>
</evidence>
<gene>
    <name evidence="2" type="ORF">POCTA_138.1.T0490096</name>
</gene>
<evidence type="ECO:0000313" key="2">
    <source>
        <dbReference type="EMBL" id="CAD8166898.1"/>
    </source>
</evidence>
<protein>
    <submittedName>
        <fullName evidence="2">Uncharacterized protein</fullName>
    </submittedName>
</protein>
<name>A0A8S1UNY6_PAROT</name>
<comment type="caution">
    <text evidence="2">The sequence shown here is derived from an EMBL/GenBank/DDBJ whole genome shotgun (WGS) entry which is preliminary data.</text>
</comment>
<dbReference type="OrthoDB" id="282259at2759"/>
<dbReference type="Proteomes" id="UP000683925">
    <property type="component" value="Unassembled WGS sequence"/>
</dbReference>
<dbReference type="PANTHER" id="PTHR43215:SF14">
    <property type="entry name" value="RADIAL SPOKE HEAD 1 HOMOLOG"/>
    <property type="match status" value="1"/>
</dbReference>
<dbReference type="EMBL" id="CAJJDP010000049">
    <property type="protein sequence ID" value="CAD8166898.1"/>
    <property type="molecule type" value="Genomic_DNA"/>
</dbReference>
<proteinExistence type="predicted"/>
<dbReference type="Pfam" id="PF02493">
    <property type="entry name" value="MORN"/>
    <property type="match status" value="6"/>
</dbReference>
<dbReference type="InterPro" id="IPR003409">
    <property type="entry name" value="MORN"/>
</dbReference>
<accession>A0A8S1UNY6</accession>
<dbReference type="PANTHER" id="PTHR43215">
    <property type="entry name" value="RADIAL SPOKE HEAD 1 HOMOLOG"/>
    <property type="match status" value="1"/>
</dbReference>
<sequence>MSVLEKFEPVTLESGAIFIGQWQNEQRHGWGKQIWPINQYMKENGLMIRLVEKGKLIHADGDMYEGEWVNDQANGLGRYYHLDGENYEGEWKDGKKHRNEVQKWPDGCKYTGVKGSYNLLMGHFTMESSIRMKYMRKVDMLADKREYEGGWNNNKIHGTGITKCQDGKIHDGEYKNNKKEGQGTFFWPNGKKYVGQWLDGNMAEEPLRKQLKSRQGEWVDGKRIRRLEAEEQQSN</sequence>
<dbReference type="GO" id="GO:0005829">
    <property type="term" value="C:cytosol"/>
    <property type="evidence" value="ECO:0007669"/>
    <property type="project" value="TreeGrafter"/>
</dbReference>
<evidence type="ECO:0000256" key="1">
    <source>
        <dbReference type="ARBA" id="ARBA00022737"/>
    </source>
</evidence>